<accession>A0A6A0A5E7</accession>
<dbReference type="EMBL" id="BLLF01003590">
    <property type="protein sequence ID" value="GFH27719.1"/>
    <property type="molecule type" value="Genomic_DNA"/>
</dbReference>
<comment type="caution">
    <text evidence="2">The sequence shown here is derived from an EMBL/GenBank/DDBJ whole genome shotgun (WGS) entry which is preliminary data.</text>
</comment>
<keyword evidence="3" id="KW-1185">Reference proteome</keyword>
<proteinExistence type="predicted"/>
<feature type="region of interest" description="Disordered" evidence="1">
    <location>
        <begin position="69"/>
        <end position="99"/>
    </location>
</feature>
<feature type="compositionally biased region" description="Low complexity" evidence="1">
    <location>
        <begin position="74"/>
        <end position="84"/>
    </location>
</feature>
<dbReference type="AlphaFoldDB" id="A0A6A0A5E7"/>
<feature type="region of interest" description="Disordered" evidence="1">
    <location>
        <begin position="1"/>
        <end position="30"/>
    </location>
</feature>
<protein>
    <submittedName>
        <fullName evidence="2">Uncharacterized protein</fullName>
    </submittedName>
</protein>
<evidence type="ECO:0000256" key="1">
    <source>
        <dbReference type="SAM" id="MobiDB-lite"/>
    </source>
</evidence>
<dbReference type="Proteomes" id="UP000485058">
    <property type="component" value="Unassembled WGS sequence"/>
</dbReference>
<feature type="compositionally biased region" description="Acidic residues" evidence="1">
    <location>
        <begin position="20"/>
        <end position="30"/>
    </location>
</feature>
<organism evidence="2 3">
    <name type="scientific">Haematococcus lacustris</name>
    <name type="common">Green alga</name>
    <name type="synonym">Haematococcus pluvialis</name>
    <dbReference type="NCBI Taxonomy" id="44745"/>
    <lineage>
        <taxon>Eukaryota</taxon>
        <taxon>Viridiplantae</taxon>
        <taxon>Chlorophyta</taxon>
        <taxon>core chlorophytes</taxon>
        <taxon>Chlorophyceae</taxon>
        <taxon>CS clade</taxon>
        <taxon>Chlamydomonadales</taxon>
        <taxon>Haematococcaceae</taxon>
        <taxon>Haematococcus</taxon>
    </lineage>
</organism>
<evidence type="ECO:0000313" key="2">
    <source>
        <dbReference type="EMBL" id="GFH27719.1"/>
    </source>
</evidence>
<gene>
    <name evidence="2" type="ORF">HaLaN_26089</name>
</gene>
<sequence length="112" mass="11580">MFPVVAASGHYWSGSNGGPNDDDGDINNESEPEFDIVRWKRFYHWNRKKPQALLATALRQPQVLIDGPAPVPPAKAAGPGQATASGHHLAARPATGPTAIDTCAAGAVGGAA</sequence>
<evidence type="ECO:0000313" key="3">
    <source>
        <dbReference type="Proteomes" id="UP000485058"/>
    </source>
</evidence>
<name>A0A6A0A5E7_HAELA</name>
<reference evidence="2 3" key="1">
    <citation type="submission" date="2020-02" db="EMBL/GenBank/DDBJ databases">
        <title>Draft genome sequence of Haematococcus lacustris strain NIES-144.</title>
        <authorList>
            <person name="Morimoto D."/>
            <person name="Nakagawa S."/>
            <person name="Yoshida T."/>
            <person name="Sawayama S."/>
        </authorList>
    </citation>
    <scope>NUCLEOTIDE SEQUENCE [LARGE SCALE GENOMIC DNA]</scope>
    <source>
        <strain evidence="2 3">NIES-144</strain>
    </source>
</reference>